<name>A0A8T0BJN0_SILME</name>
<dbReference type="EMBL" id="JABFDY010000006">
    <property type="protein sequence ID" value="KAF7706333.1"/>
    <property type="molecule type" value="Genomic_DNA"/>
</dbReference>
<comment type="caution">
    <text evidence="1">The sequence shown here is derived from an EMBL/GenBank/DDBJ whole genome shotgun (WGS) entry which is preliminary data.</text>
</comment>
<keyword evidence="2" id="KW-1185">Reference proteome</keyword>
<sequence length="132" mass="14778">MAKQTQTPLQHVGIPESRLCDIPGFPKGHWGSNGTQIPIKAPSVTEGEYVNRKSIHTINIGTIIGQFNGYLLRGQRYPSLPYMMTSYPMTRDHRHNSTWLTPEHSDYVVSGSAQKGHVTSQLLVVFFTTLPQ</sequence>
<organism evidence="1 2">
    <name type="scientific">Silurus meridionalis</name>
    <name type="common">Southern catfish</name>
    <name type="synonym">Silurus soldatovi meridionalis</name>
    <dbReference type="NCBI Taxonomy" id="175797"/>
    <lineage>
        <taxon>Eukaryota</taxon>
        <taxon>Metazoa</taxon>
        <taxon>Chordata</taxon>
        <taxon>Craniata</taxon>
        <taxon>Vertebrata</taxon>
        <taxon>Euteleostomi</taxon>
        <taxon>Actinopterygii</taxon>
        <taxon>Neopterygii</taxon>
        <taxon>Teleostei</taxon>
        <taxon>Ostariophysi</taxon>
        <taxon>Siluriformes</taxon>
        <taxon>Siluridae</taxon>
        <taxon>Silurus</taxon>
    </lineage>
</organism>
<dbReference type="AlphaFoldDB" id="A0A8T0BJN0"/>
<evidence type="ECO:0000313" key="1">
    <source>
        <dbReference type="EMBL" id="KAF7706333.1"/>
    </source>
</evidence>
<reference evidence="1" key="1">
    <citation type="submission" date="2020-08" db="EMBL/GenBank/DDBJ databases">
        <title>Chromosome-level assembly of Southern catfish (Silurus meridionalis) provides insights into visual adaptation to the nocturnal and benthic lifestyles.</title>
        <authorList>
            <person name="Zhang Y."/>
            <person name="Wang D."/>
            <person name="Peng Z."/>
        </authorList>
    </citation>
    <scope>NUCLEOTIDE SEQUENCE</scope>
    <source>
        <strain evidence="1">SWU-2019-XX</strain>
        <tissue evidence="1">Muscle</tissue>
    </source>
</reference>
<proteinExistence type="predicted"/>
<gene>
    <name evidence="1" type="ORF">HF521_019587</name>
</gene>
<evidence type="ECO:0000313" key="2">
    <source>
        <dbReference type="Proteomes" id="UP000606274"/>
    </source>
</evidence>
<accession>A0A8T0BJN0</accession>
<dbReference type="Proteomes" id="UP000606274">
    <property type="component" value="Unassembled WGS sequence"/>
</dbReference>
<protein>
    <submittedName>
        <fullName evidence="1">Uncharacterized protein</fullName>
    </submittedName>
</protein>